<proteinExistence type="predicted"/>
<dbReference type="OrthoDB" id="609910at2"/>
<comment type="caution">
    <text evidence="1">The sequence shown here is derived from an EMBL/GenBank/DDBJ whole genome shotgun (WGS) entry which is preliminary data.</text>
</comment>
<name>A0A3S1CZN3_9BACT</name>
<sequence>MKRTISKVLLAAVSAAVFLSSCSKTPDESKHIPKNAGIVVDLNAKQLTQKLVTNGITMDKFFSAMQSEDSSSKTMKEWKELENSGLDLKSHFFVSFVFQGQPSEHKSYLSMTGSLQDAAKFEAYLKKEKKDFSLKTEKDFKYIWEEDKHALVAWTNSTVLYISPVDPSDLNKYAPAGTPGLPGTDDEPSIEDANPAAIDSAAATPVALLATADDAEVKTWVAEADHLFHLKKEETAGALEPFAKLLKEGADMGVFVNPEAIYNSGQLTMIPANFKKLMEGSFYTASINFEKGKVVANGIQYMGKEMAAIFKKSGKKEIDLDMLKKYPSSDVTGFLSYALDFQMIGEIIKSTGMDGLVNMFLSSKSGLTMDDLLNAFEGQLVYIASDFSVVKKESPYFPGEFKDEPTAKWIFSLKVGKKEAFEKVMNSPMLKEVFQKEGDRYVLANPALAANAPAMSITDKMITLGSDSVLLQQYLGGKGAIKLPEGVESKVKGSMIGGYIDLEKITKNIPLDKQEEEEKTIITKVQALLKDATLVSKPDGDKIRTEAVMNLKNKDENSLVQFFNFATEAAKVMEAKKARSKAIEDSLFATPVDTVVAEPVH</sequence>
<organism evidence="1 2">
    <name type="scientific">Chitinophaga solisilvae</name>
    <dbReference type="NCBI Taxonomy" id="1233460"/>
    <lineage>
        <taxon>Bacteria</taxon>
        <taxon>Pseudomonadati</taxon>
        <taxon>Bacteroidota</taxon>
        <taxon>Chitinophagia</taxon>
        <taxon>Chitinophagales</taxon>
        <taxon>Chitinophagaceae</taxon>
        <taxon>Chitinophaga</taxon>
    </lineage>
</organism>
<keyword evidence="2" id="KW-1185">Reference proteome</keyword>
<gene>
    <name evidence="1" type="ORF">ECE50_021910</name>
</gene>
<evidence type="ECO:0000313" key="2">
    <source>
        <dbReference type="Proteomes" id="UP000281028"/>
    </source>
</evidence>
<dbReference type="Proteomes" id="UP000281028">
    <property type="component" value="Unassembled WGS sequence"/>
</dbReference>
<evidence type="ECO:0000313" key="1">
    <source>
        <dbReference type="EMBL" id="NSL89512.1"/>
    </source>
</evidence>
<reference evidence="1" key="1">
    <citation type="submission" date="2020-05" db="EMBL/GenBank/DDBJ databases">
        <title>Chitinophaga laudate sp. nov., isolated from a tropical peat swamp.</title>
        <authorList>
            <person name="Goh C.B.S."/>
            <person name="Lee M.S."/>
            <person name="Parimannan S."/>
            <person name="Pasbakhsh P."/>
            <person name="Yule C.M."/>
            <person name="Rajandas H."/>
            <person name="Loke S."/>
            <person name="Croft L."/>
            <person name="Tan J.B.L."/>
        </authorList>
    </citation>
    <scope>NUCLEOTIDE SEQUENCE</scope>
    <source>
        <strain evidence="1">Mgbs1</strain>
    </source>
</reference>
<protein>
    <submittedName>
        <fullName evidence="1">DUF4836 family protein</fullName>
    </submittedName>
</protein>
<dbReference type="PROSITE" id="PS51257">
    <property type="entry name" value="PROKAR_LIPOPROTEIN"/>
    <property type="match status" value="1"/>
</dbReference>
<dbReference type="EMBL" id="RIAR02000001">
    <property type="protein sequence ID" value="NSL89512.1"/>
    <property type="molecule type" value="Genomic_DNA"/>
</dbReference>
<accession>A0A3S1CZN3</accession>
<dbReference type="AlphaFoldDB" id="A0A3S1CZN3"/>